<reference evidence="1 2" key="2">
    <citation type="submission" date="2018-11" db="EMBL/GenBank/DDBJ databases">
        <authorList>
            <consortium name="Pathogen Informatics"/>
        </authorList>
    </citation>
    <scope>NUCLEOTIDE SEQUENCE [LARGE SCALE GENOMIC DNA]</scope>
    <source>
        <strain evidence="1">Dakar</strain>
        <strain evidence="2">Dakar, Senegal</strain>
    </source>
</reference>
<evidence type="ECO:0000313" key="2">
    <source>
        <dbReference type="Proteomes" id="UP000279833"/>
    </source>
</evidence>
<gene>
    <name evidence="1" type="ORF">SCUD_LOCUS16124</name>
</gene>
<reference evidence="3" key="1">
    <citation type="submission" date="2016-06" db="UniProtKB">
        <authorList>
            <consortium name="WormBaseParasite"/>
        </authorList>
    </citation>
    <scope>IDENTIFICATION</scope>
</reference>
<dbReference type="EMBL" id="UZAK01038349">
    <property type="protein sequence ID" value="VDP60902.1"/>
    <property type="molecule type" value="Genomic_DNA"/>
</dbReference>
<dbReference type="WBParaSite" id="SCUD_0001612501-mRNA-1">
    <property type="protein sequence ID" value="SCUD_0001612501-mRNA-1"/>
    <property type="gene ID" value="SCUD_0001612501"/>
</dbReference>
<keyword evidence="2" id="KW-1185">Reference proteome</keyword>
<sequence length="178" mass="19272">AGDDPDTPTAALNKDSGIASNTGKIDEHKAEIKLISSSVTEDVCAYTAVPTPTRHGVLGIIRIIRVDFGTACCIWSSVIPAAIETKSLSFKRSDRLFRAGSNMCGLTQANTTSLFSTIGSFVCIYSTPYFYSKKMRQFNSISKLLSTKISFAIMTKVINCLLNTLGWQKSVRNATANS</sequence>
<dbReference type="Proteomes" id="UP000279833">
    <property type="component" value="Unassembled WGS sequence"/>
</dbReference>
<organism evidence="3">
    <name type="scientific">Schistosoma curassoni</name>
    <dbReference type="NCBI Taxonomy" id="6186"/>
    <lineage>
        <taxon>Eukaryota</taxon>
        <taxon>Metazoa</taxon>
        <taxon>Spiralia</taxon>
        <taxon>Lophotrochozoa</taxon>
        <taxon>Platyhelminthes</taxon>
        <taxon>Trematoda</taxon>
        <taxon>Digenea</taxon>
        <taxon>Strigeidida</taxon>
        <taxon>Schistosomatoidea</taxon>
        <taxon>Schistosomatidae</taxon>
        <taxon>Schistosoma</taxon>
    </lineage>
</organism>
<name>A0A183KM52_9TREM</name>
<evidence type="ECO:0000313" key="3">
    <source>
        <dbReference type="WBParaSite" id="SCUD_0001612501-mRNA-1"/>
    </source>
</evidence>
<dbReference type="AlphaFoldDB" id="A0A183KM52"/>
<proteinExistence type="predicted"/>
<accession>A0A183KM52</accession>
<protein>
    <submittedName>
        <fullName evidence="3">Secreted protein</fullName>
    </submittedName>
</protein>
<evidence type="ECO:0000313" key="1">
    <source>
        <dbReference type="EMBL" id="VDP60902.1"/>
    </source>
</evidence>